<dbReference type="EMBL" id="SUMB01000001">
    <property type="protein sequence ID" value="TJZ59183.1"/>
    <property type="molecule type" value="Genomic_DNA"/>
</dbReference>
<accession>A0A4U0NWT1</accession>
<evidence type="ECO:0000313" key="2">
    <source>
        <dbReference type="Proteomes" id="UP000308697"/>
    </source>
</evidence>
<dbReference type="OrthoDB" id="4254536at2"/>
<name>A0A4U0NWT1_9ACTN</name>
<dbReference type="RefSeq" id="WP_136738135.1">
    <property type="nucleotide sequence ID" value="NZ_SUMB01000001.1"/>
</dbReference>
<proteinExistence type="predicted"/>
<reference evidence="1 2" key="1">
    <citation type="submission" date="2019-04" db="EMBL/GenBank/DDBJ databases">
        <title>Streptomyces piniterrae sp. nov., a heliquinomycin-producing actinomycete isolated from rhizosphere soil of Pinus yunnanensis.</title>
        <authorList>
            <person name="Zhuang X."/>
            <person name="Zhao J."/>
        </authorList>
    </citation>
    <scope>NUCLEOTIDE SEQUENCE [LARGE SCALE GENOMIC DNA]</scope>
    <source>
        <strain evidence="2">jys28</strain>
    </source>
</reference>
<dbReference type="AlphaFoldDB" id="A0A4U0NWT1"/>
<gene>
    <name evidence="1" type="ORF">FCH28_03545</name>
</gene>
<dbReference type="Proteomes" id="UP000308697">
    <property type="component" value="Unassembled WGS sequence"/>
</dbReference>
<evidence type="ECO:0000313" key="1">
    <source>
        <dbReference type="EMBL" id="TJZ59183.1"/>
    </source>
</evidence>
<sequence length="102" mass="11298">MAKLYLDSLTCVTTEDWTDTDEPKIVLEGKGTVWRGKVLDGQTYSVDYACSFTGRIGVILIEVDDPDPDDVLGYKRITDTPGTRTLHFNASGAEYVLTYAVE</sequence>
<organism evidence="1 2">
    <name type="scientific">Streptomyces piniterrae</name>
    <dbReference type="NCBI Taxonomy" id="2571125"/>
    <lineage>
        <taxon>Bacteria</taxon>
        <taxon>Bacillati</taxon>
        <taxon>Actinomycetota</taxon>
        <taxon>Actinomycetes</taxon>
        <taxon>Kitasatosporales</taxon>
        <taxon>Streptomycetaceae</taxon>
        <taxon>Streptomyces</taxon>
    </lineage>
</organism>
<comment type="caution">
    <text evidence="1">The sequence shown here is derived from an EMBL/GenBank/DDBJ whole genome shotgun (WGS) entry which is preliminary data.</text>
</comment>
<protein>
    <submittedName>
        <fullName evidence="1">Uncharacterized protein</fullName>
    </submittedName>
</protein>
<keyword evidence="2" id="KW-1185">Reference proteome</keyword>